<proteinExistence type="predicted"/>
<dbReference type="InterPro" id="IPR003607">
    <property type="entry name" value="HD/PDEase_dom"/>
</dbReference>
<gene>
    <name evidence="2" type="ORF">U732_2787</name>
</gene>
<dbReference type="Gene3D" id="1.10.3210.10">
    <property type="entry name" value="Hypothetical protein af1432"/>
    <property type="match status" value="1"/>
</dbReference>
<dbReference type="AlphaFoldDB" id="A0A0C1TXT9"/>
<dbReference type="RefSeq" id="WP_052268216.1">
    <property type="nucleotide sequence ID" value="NZ_AYSO01000019.1"/>
</dbReference>
<dbReference type="Proteomes" id="UP000031366">
    <property type="component" value="Unassembled WGS sequence"/>
</dbReference>
<evidence type="ECO:0000259" key="1">
    <source>
        <dbReference type="SMART" id="SM00471"/>
    </source>
</evidence>
<dbReference type="InterPro" id="IPR006674">
    <property type="entry name" value="HD_domain"/>
</dbReference>
<accession>A0A0C1TXT9</accession>
<evidence type="ECO:0000313" key="3">
    <source>
        <dbReference type="Proteomes" id="UP000031366"/>
    </source>
</evidence>
<dbReference type="Pfam" id="PF01966">
    <property type="entry name" value="HD"/>
    <property type="match status" value="1"/>
</dbReference>
<dbReference type="OrthoDB" id="9794480at2"/>
<comment type="caution">
    <text evidence="2">The sequence shown here is derived from an EMBL/GenBank/DDBJ whole genome shotgun (WGS) entry which is preliminary data.</text>
</comment>
<organism evidence="2 3">
    <name type="scientific">Clostridium argentinense CDC 2741</name>
    <dbReference type="NCBI Taxonomy" id="1418104"/>
    <lineage>
        <taxon>Bacteria</taxon>
        <taxon>Bacillati</taxon>
        <taxon>Bacillota</taxon>
        <taxon>Clostridia</taxon>
        <taxon>Eubacteriales</taxon>
        <taxon>Clostridiaceae</taxon>
        <taxon>Clostridium</taxon>
    </lineage>
</organism>
<sequence>MKNYLEEGVPTIEEARLLLEDGKRLFPGPWIEHSINAGKAAELIAKNCKDLNPEVALVLGMLHDIGVRFGPTYMKHTLLGYNFAMEKGYHKVARICLTHSFNCNDIRSSFGRWDYCSDEEYNFIKDYIETTKYDDYDKLIQLCDALALPSGYCLMEKRMVDVALRHGMHEHIIDKWKATFETKLYFEEKMGKSLYSVLPGVVENTFESNIY</sequence>
<feature type="domain" description="HD/PDEase" evidence="1">
    <location>
        <begin position="26"/>
        <end position="158"/>
    </location>
</feature>
<evidence type="ECO:0000313" key="2">
    <source>
        <dbReference type="EMBL" id="KIE45504.1"/>
    </source>
</evidence>
<protein>
    <submittedName>
        <fullName evidence="2">HD domain protein</fullName>
    </submittedName>
</protein>
<name>A0A0C1TXT9_9CLOT</name>
<keyword evidence="3" id="KW-1185">Reference proteome</keyword>
<dbReference type="SUPFAM" id="SSF109604">
    <property type="entry name" value="HD-domain/PDEase-like"/>
    <property type="match status" value="1"/>
</dbReference>
<reference evidence="2 3" key="1">
    <citation type="journal article" date="2015" name="Infect. Genet. Evol.">
        <title>Genomic sequences of six botulinum neurotoxin-producing strains representing three clostridial species illustrate the mobility and diversity of botulinum neurotoxin genes.</title>
        <authorList>
            <person name="Smith T.J."/>
            <person name="Hill K.K."/>
            <person name="Xie G."/>
            <person name="Foley B.T."/>
            <person name="Williamson C.H."/>
            <person name="Foster J.T."/>
            <person name="Johnson S.L."/>
            <person name="Chertkov O."/>
            <person name="Teshima H."/>
            <person name="Gibbons H.S."/>
            <person name="Johnsky L.A."/>
            <person name="Karavis M.A."/>
            <person name="Smith L.A."/>
        </authorList>
    </citation>
    <scope>NUCLEOTIDE SEQUENCE [LARGE SCALE GENOMIC DNA]</scope>
    <source>
        <strain evidence="2 3">CDC 2741</strain>
    </source>
</reference>
<dbReference type="EMBL" id="AYSO01000019">
    <property type="protein sequence ID" value="KIE45504.1"/>
    <property type="molecule type" value="Genomic_DNA"/>
</dbReference>
<dbReference type="SMART" id="SM00471">
    <property type="entry name" value="HDc"/>
    <property type="match status" value="1"/>
</dbReference>
<dbReference type="CDD" id="cd00077">
    <property type="entry name" value="HDc"/>
    <property type="match status" value="1"/>
</dbReference>